<dbReference type="OrthoDB" id="1862401at2759"/>
<feature type="non-terminal residue" evidence="2">
    <location>
        <position position="1743"/>
    </location>
</feature>
<accession>A0A9Q0FPA6</accession>
<evidence type="ECO:0000256" key="1">
    <source>
        <dbReference type="ARBA" id="ARBA00022679"/>
    </source>
</evidence>
<reference evidence="2" key="2">
    <citation type="journal article" date="2023" name="Plants (Basel)">
        <title>Annotation of the Turnera subulata (Passifloraceae) Draft Genome Reveals the S-Locus Evolved after the Divergence of Turneroideae from Passifloroideae in a Stepwise Manner.</title>
        <authorList>
            <person name="Henning P.M."/>
            <person name="Roalson E.H."/>
            <person name="Mir W."/>
            <person name="McCubbin A.G."/>
            <person name="Shore J.S."/>
        </authorList>
    </citation>
    <scope>NUCLEOTIDE SEQUENCE</scope>
    <source>
        <strain evidence="2">F60SS</strain>
    </source>
</reference>
<keyword evidence="3" id="KW-1185">Reference proteome</keyword>
<dbReference type="Proteomes" id="UP001141552">
    <property type="component" value="Unassembled WGS sequence"/>
</dbReference>
<comment type="caution">
    <text evidence="2">The sequence shown here is derived from an EMBL/GenBank/DDBJ whole genome shotgun (WGS) entry which is preliminary data.</text>
</comment>
<dbReference type="EMBL" id="JAKUCV010004528">
    <property type="protein sequence ID" value="KAJ4835076.1"/>
    <property type="molecule type" value="Genomic_DNA"/>
</dbReference>
<dbReference type="Gene3D" id="3.30.559.10">
    <property type="entry name" value="Chloramphenicol acetyltransferase-like domain"/>
    <property type="match status" value="8"/>
</dbReference>
<evidence type="ECO:0000313" key="3">
    <source>
        <dbReference type="Proteomes" id="UP001141552"/>
    </source>
</evidence>
<sequence>MYFIFSPLAGRLAITEHQDKTRSFYVDCNGDGALFIDAAAPGVTVAQILEAACVPEVVYSLLPMEGVRNFEGVSKPLLAVQVTELVDGLFIGIAMNHTIADGSAFWHFVNTWSEISRSLSSAGGPSHYQESSQHVHVIKPYWYLDGIENPIRIPDFVYQEIIGAQGGPSNSPPRKVRIFHFTKESIAALKAKANAEIGSSASNVSISSLQAILAHFWRSVTRIKQLEAADTEEETHCKVAINVRHRLEPPLPDKHLGHAIIVESAIARAGELLEKGLGWAALQINKMIAGQTNEEIKKNLKAWVERPQAPKLGQPKSNMVGIVVGGSPWFDVYGNDFGWGRPITVRGGRKKLLDCLMFSHPGAGEDGGVDIHACLSREMLLAMENDTERIEFTPMDLQRLAINYIQFGLLFNKPTPKQLEEELMGNNVIDHLRDSLSRTLEIFSPLAGRLAITEHQDKARSFYLDCNNGDGALFIDAAAPGVTVAQILETISVPEVVYSLLPMEGVRNFEGVSKPLLAVQVTELVDGLFIGIAMNHTVADGSAFWHFVNTWSEISRSLSSAGEEPSQPAPVMEHDRYLDGIIQHPIRIPDFVYQQIIGDQGRPSNWPPRKVRIFHFTKESIAALKAKANAEIGNNSAASNTSISSLQVILAHFWRSMTRIKLLEAAADTEGETLCRVAMNVRHRLRPPLPDRYFGNAIIVESTSATAGELLGHGLGWAAIQINKMIAQQTDEEIKRKLKAWVERPQAPKLGSQPKSNMVGLVVGGSPWFDVYGNDFGWGKPIAVRGGREKFLDCLIFSHPGAGEDGSVDIHACLNPEILLALENDTDLVKPSTDPANGSLQRRIELTPMDLQLLSIDYMQFGLLFNKPTPKQLEEVIGKNVIVDHLKDSLSRTLGIFTPLAGRLAITEHQDNTRSFYVDCNGDGALFIDAAAPGVTVAQILETSYVPEVVYSLLPMEGVGNFGGVSKPLLAVQLTELLDGIFIGIAMNHTVADGTAFWHFVNTWSEISRSLSSAGGPSRYQELSQHVPVIQHWFLVGIEHPIRIPDFVYQGIIVDHEASNSPPKKVRIFHFTKESVAALKAKANAEINGSPASNISISSLQAILAHFWRSITRIKRLEAAAGIEEAHFTVAMNARHRLQPPLPDKYFRNAILVGSTTARAGELVEHGLGWAALQINKLIARQTDEEIKRNLKAWVEQPQAPKFGQPESNMVGLVVGGSPRFDVYGNDFGWGKPIAVRGGREKLLDCFIFSHPGAGEDGSVDIHACLNPEMLLALQNDRYMEPIIHFNSTSLVKPSTDQGNGSLLRRIDLTPLDLQLLSINYIQFGLLFNKPTPKQLEEELIGNNVIIDHLKDSFSRTLEIFTPLAGRLAITEHQHKTRSFHVDFNNGDGALFIDAAAPGVTVAQILETACVPEVVYSLLPMEGVGNFEGVSKPLLAVQVTELLDGIFIGIAMNHTVADGTVFWHFVNTWSEICRSLSSGGGPSRCQQLSQHVPAIENNWFLDGIEHPIRIPDFVYQGIIVDHEASNSPPKKVRIFHFTKESVAALKAKANAEINGSPASNISISSLQAILAHFWRSITRIKRLGAADIEEAHFTIAMNGRHRLQPPLPEKYFGNAILVGSTIARAGEMLEHGLGWAALQINKMIARQTDDEIKRNLKAWVERPQAPKFGQPESNMVGLVVGGSPRFNVFGNDFGWGKPIAVRGGREKLLDCLIFSHPGAGEDGGVDIHACLNPEILLALENDT</sequence>
<dbReference type="InterPro" id="IPR023213">
    <property type="entry name" value="CAT-like_dom_sf"/>
</dbReference>
<reference evidence="2" key="1">
    <citation type="submission" date="2022-02" db="EMBL/GenBank/DDBJ databases">
        <authorList>
            <person name="Henning P.M."/>
            <person name="McCubbin A.G."/>
            <person name="Shore J.S."/>
        </authorList>
    </citation>
    <scope>NUCLEOTIDE SEQUENCE</scope>
    <source>
        <strain evidence="2">F60SS</strain>
        <tissue evidence="2">Leaves</tissue>
    </source>
</reference>
<keyword evidence="1" id="KW-0808">Transferase</keyword>
<dbReference type="PANTHER" id="PTHR31896:SF43">
    <property type="entry name" value="PROTEIN ENHANCED PSEUDOMONAS SUSCEPTIBILITY 1"/>
    <property type="match status" value="1"/>
</dbReference>
<evidence type="ECO:0000313" key="2">
    <source>
        <dbReference type="EMBL" id="KAJ4835076.1"/>
    </source>
</evidence>
<name>A0A9Q0FPA6_9ROSI</name>
<dbReference type="PANTHER" id="PTHR31896">
    <property type="entry name" value="FAMILY REGULATORY PROTEIN, PUTATIVE (AFU_ORTHOLOGUE AFUA_3G14730)-RELATED"/>
    <property type="match status" value="1"/>
</dbReference>
<proteinExistence type="predicted"/>
<protein>
    <recommendedName>
        <fullName evidence="4">HXXXD-type acyl-transferase family protein</fullName>
    </recommendedName>
</protein>
<evidence type="ECO:0008006" key="4">
    <source>
        <dbReference type="Google" id="ProtNLM"/>
    </source>
</evidence>
<dbReference type="Pfam" id="PF02458">
    <property type="entry name" value="Transferase"/>
    <property type="match status" value="4"/>
</dbReference>
<gene>
    <name evidence="2" type="ORF">Tsubulata_011219</name>
</gene>
<dbReference type="InterPro" id="IPR051283">
    <property type="entry name" value="Sec_Metabolite_Acyltrans"/>
</dbReference>
<dbReference type="GO" id="GO:0016740">
    <property type="term" value="F:transferase activity"/>
    <property type="evidence" value="ECO:0007669"/>
    <property type="project" value="UniProtKB-KW"/>
</dbReference>
<organism evidence="2 3">
    <name type="scientific">Turnera subulata</name>
    <dbReference type="NCBI Taxonomy" id="218843"/>
    <lineage>
        <taxon>Eukaryota</taxon>
        <taxon>Viridiplantae</taxon>
        <taxon>Streptophyta</taxon>
        <taxon>Embryophyta</taxon>
        <taxon>Tracheophyta</taxon>
        <taxon>Spermatophyta</taxon>
        <taxon>Magnoliopsida</taxon>
        <taxon>eudicotyledons</taxon>
        <taxon>Gunneridae</taxon>
        <taxon>Pentapetalae</taxon>
        <taxon>rosids</taxon>
        <taxon>fabids</taxon>
        <taxon>Malpighiales</taxon>
        <taxon>Passifloraceae</taxon>
        <taxon>Turnera</taxon>
    </lineage>
</organism>